<dbReference type="InterPro" id="IPR003779">
    <property type="entry name" value="CMD-like"/>
</dbReference>
<dbReference type="Pfam" id="PF02627">
    <property type="entry name" value="CMD"/>
    <property type="match status" value="1"/>
</dbReference>
<evidence type="ECO:0000259" key="2">
    <source>
        <dbReference type="Pfam" id="PF02627"/>
    </source>
</evidence>
<organism evidence="3">
    <name type="scientific">Castor canadensis</name>
    <name type="common">American beaver</name>
    <dbReference type="NCBI Taxonomy" id="51338"/>
    <lineage>
        <taxon>Eukaryota</taxon>
        <taxon>Metazoa</taxon>
        <taxon>Chordata</taxon>
        <taxon>Craniata</taxon>
        <taxon>Vertebrata</taxon>
        <taxon>Euteleostomi</taxon>
        <taxon>Mammalia</taxon>
        <taxon>Eutheria</taxon>
        <taxon>Euarchontoglires</taxon>
        <taxon>Glires</taxon>
        <taxon>Rodentia</taxon>
        <taxon>Castorimorpha</taxon>
        <taxon>Castoridae</taxon>
        <taxon>Castor</taxon>
    </lineage>
</organism>
<evidence type="ECO:0000256" key="1">
    <source>
        <dbReference type="SAM" id="MobiDB-lite"/>
    </source>
</evidence>
<feature type="region of interest" description="Disordered" evidence="1">
    <location>
        <begin position="1"/>
        <end position="24"/>
    </location>
</feature>
<name>A0A8B7U3I7_CASCN</name>
<dbReference type="PANTHER" id="PTHR35446">
    <property type="entry name" value="SI:CH211-175M2.5"/>
    <property type="match status" value="1"/>
</dbReference>
<dbReference type="NCBIfam" id="TIGR01926">
    <property type="entry name" value="peroxid_rel"/>
    <property type="match status" value="1"/>
</dbReference>
<dbReference type="Gene3D" id="1.20.1290.10">
    <property type="entry name" value="AhpD-like"/>
    <property type="match status" value="1"/>
</dbReference>
<protein>
    <submittedName>
        <fullName evidence="3">Uncharacterized protein LOC109682744</fullName>
    </submittedName>
</protein>
<feature type="compositionally biased region" description="Basic and acidic residues" evidence="1">
    <location>
        <begin position="11"/>
        <end position="22"/>
    </location>
</feature>
<dbReference type="SUPFAM" id="SSF69118">
    <property type="entry name" value="AhpD-like"/>
    <property type="match status" value="1"/>
</dbReference>
<dbReference type="InterPro" id="IPR010195">
    <property type="entry name" value="Uncharacterised_peroxidase-rel"/>
</dbReference>
<feature type="compositionally biased region" description="Basic residues" evidence="1">
    <location>
        <begin position="1"/>
        <end position="10"/>
    </location>
</feature>
<dbReference type="RefSeq" id="XP_020013752.1">
    <property type="nucleotide sequence ID" value="XM_020158163.1"/>
</dbReference>
<dbReference type="Gene3D" id="1.20.5.810">
    <property type="entry name" value="AhpD-like"/>
    <property type="match status" value="1"/>
</dbReference>
<gene>
    <name evidence="3" type="primary">LOC109682744</name>
</gene>
<dbReference type="GO" id="GO:0051920">
    <property type="term" value="F:peroxiredoxin activity"/>
    <property type="evidence" value="ECO:0007669"/>
    <property type="project" value="InterPro"/>
</dbReference>
<feature type="domain" description="Carboxymuconolactone decarboxylase-like" evidence="2">
    <location>
        <begin position="194"/>
        <end position="240"/>
    </location>
</feature>
<reference evidence="3" key="1">
    <citation type="submission" date="2025-08" db="UniProtKB">
        <authorList>
            <consortium name="RefSeq"/>
        </authorList>
    </citation>
    <scope>IDENTIFICATION</scope>
    <source>
        <tissue evidence="3">Leukocyte</tissue>
    </source>
</reference>
<dbReference type="InterPro" id="IPR029032">
    <property type="entry name" value="AhpD-like"/>
</dbReference>
<accession>A0A8B7U3I7</accession>
<dbReference type="KEGG" id="ccan:109682744"/>
<evidence type="ECO:0000313" key="3">
    <source>
        <dbReference type="RefSeq" id="XP_020013752.1"/>
    </source>
</evidence>
<dbReference type="AlphaFoldDB" id="A0A8B7U3I7"/>
<proteinExistence type="predicted"/>
<dbReference type="PANTHER" id="PTHR35446:SF2">
    <property type="entry name" value="CARBOXYMUCONOLACTONE DECARBOXYLASE-LIKE DOMAIN-CONTAINING PROTEIN"/>
    <property type="match status" value="1"/>
</dbReference>
<dbReference type="OrthoDB" id="10040445at2759"/>
<sequence>MGTTHRTRQRPRGEATCPEHHVGASPSWVLRPPVSGSTGWAGTPGRGTCAQAGLRGRVGPQEASGGRLAWGPPSLSLRASGHHLPMAGDCQIAFWKGLQEYWSVYVKNLIHSKRSCCLLRLVTSRIWKRLPVLSLNVHLYKNQQEEKAEPIGRYPVPYKKDLPFDIVELMDEVERETGFLPNTLKALSYRPLEFRAFFAYYNAILNKETGKLSKTDKELIIVVTSLATRCLYSVVVHSAKYRVYSKNPVLSDQVCVNWRKSDLSPREKAMLEFALAVSQADDITDDHFKKLEVHGFDREDAWDIAAISAFYAMANRLAHFVNLIPNKEFYLMGRTSDGPRRRADERRRRFPSRRA</sequence>